<dbReference type="SMART" id="SM00481">
    <property type="entry name" value="POLIIIAc"/>
    <property type="match status" value="1"/>
</dbReference>
<dbReference type="InterPro" id="IPR003141">
    <property type="entry name" value="Pol/His_phosphatase_N"/>
</dbReference>
<dbReference type="InterPro" id="IPR052018">
    <property type="entry name" value="PHP_domain"/>
</dbReference>
<protein>
    <submittedName>
        <fullName evidence="2">PHP domain protein</fullName>
    </submittedName>
</protein>
<organism evidence="2 3">
    <name type="scientific">Gemmatirosa kalamazoonensis</name>
    <dbReference type="NCBI Taxonomy" id="861299"/>
    <lineage>
        <taxon>Bacteria</taxon>
        <taxon>Pseudomonadati</taxon>
        <taxon>Gemmatimonadota</taxon>
        <taxon>Gemmatimonadia</taxon>
        <taxon>Gemmatimonadales</taxon>
        <taxon>Gemmatimonadaceae</taxon>
        <taxon>Gemmatirosa</taxon>
    </lineage>
</organism>
<accession>W0RJ54</accession>
<keyword evidence="3" id="KW-1185">Reference proteome</keyword>
<dbReference type="GO" id="GO:0035312">
    <property type="term" value="F:5'-3' DNA exonuclease activity"/>
    <property type="evidence" value="ECO:0007669"/>
    <property type="project" value="TreeGrafter"/>
</dbReference>
<evidence type="ECO:0000313" key="3">
    <source>
        <dbReference type="Proteomes" id="UP000019151"/>
    </source>
</evidence>
<dbReference type="RefSeq" id="WP_025412586.1">
    <property type="nucleotide sequence ID" value="NZ_CP007128.1"/>
</dbReference>
<dbReference type="STRING" id="861299.J421_3592"/>
<evidence type="ECO:0000259" key="1">
    <source>
        <dbReference type="SMART" id="SM00481"/>
    </source>
</evidence>
<dbReference type="SUPFAM" id="SSF89550">
    <property type="entry name" value="PHP domain-like"/>
    <property type="match status" value="1"/>
</dbReference>
<dbReference type="Gene3D" id="3.20.20.140">
    <property type="entry name" value="Metal-dependent hydrolases"/>
    <property type="match status" value="1"/>
</dbReference>
<dbReference type="InterPro" id="IPR004013">
    <property type="entry name" value="PHP_dom"/>
</dbReference>
<dbReference type="InParanoid" id="W0RJ54"/>
<dbReference type="Proteomes" id="UP000019151">
    <property type="component" value="Chromosome"/>
</dbReference>
<reference evidence="2 3" key="1">
    <citation type="journal article" date="2014" name="Genome Announc.">
        <title>Genome Sequence and Methylome of Soil Bacterium Gemmatirosa kalamazoonensis KBS708T, a Member of the Rarely Cultivated Gemmatimonadetes Phylum.</title>
        <authorList>
            <person name="Debruyn J.M."/>
            <person name="Radosevich M."/>
            <person name="Wommack K.E."/>
            <person name="Polson S.W."/>
            <person name="Hauser L.J."/>
            <person name="Fawaz M.N."/>
            <person name="Korlach J."/>
            <person name="Tsai Y.C."/>
        </authorList>
    </citation>
    <scope>NUCLEOTIDE SEQUENCE [LARGE SCALE GENOMIC DNA]</scope>
    <source>
        <strain evidence="2 3">KBS708</strain>
    </source>
</reference>
<gene>
    <name evidence="2" type="ORF">J421_3592</name>
</gene>
<dbReference type="Gene3D" id="1.10.150.650">
    <property type="match status" value="1"/>
</dbReference>
<dbReference type="eggNOG" id="COG0613">
    <property type="taxonomic scope" value="Bacteria"/>
</dbReference>
<dbReference type="PANTHER" id="PTHR42924:SF3">
    <property type="entry name" value="POLYMERASE_HISTIDINOL PHOSPHATASE N-TERMINAL DOMAIN-CONTAINING PROTEIN"/>
    <property type="match status" value="1"/>
</dbReference>
<evidence type="ECO:0000313" key="2">
    <source>
        <dbReference type="EMBL" id="AHG91129.1"/>
    </source>
</evidence>
<dbReference type="KEGG" id="gba:J421_3592"/>
<name>W0RJ54_9BACT</name>
<dbReference type="PATRIC" id="fig|861299.3.peg.3646"/>
<dbReference type="HOGENOM" id="CLU_067347_1_0_0"/>
<dbReference type="EMBL" id="CP007128">
    <property type="protein sequence ID" value="AHG91129.1"/>
    <property type="molecule type" value="Genomic_DNA"/>
</dbReference>
<dbReference type="Pfam" id="PF02811">
    <property type="entry name" value="PHP"/>
    <property type="match status" value="1"/>
</dbReference>
<dbReference type="AlphaFoldDB" id="W0RJ54"/>
<feature type="domain" description="Polymerase/histidinol phosphatase N-terminal" evidence="1">
    <location>
        <begin position="7"/>
        <end position="72"/>
    </location>
</feature>
<dbReference type="PANTHER" id="PTHR42924">
    <property type="entry name" value="EXONUCLEASE"/>
    <property type="match status" value="1"/>
</dbReference>
<dbReference type="CDD" id="cd07438">
    <property type="entry name" value="PHP_HisPPase_AMP"/>
    <property type="match status" value="1"/>
</dbReference>
<dbReference type="OrthoDB" id="9804333at2"/>
<sequence length="277" mass="29240">MSDGQHVDLHLHSTASDGALAPEAVVDAARAAGLAAIALTDHDTVGGVDAAIRAGQSLGVRVIAGVELSAHDGAMEVHLLGLHIARVDLMASALARFRDDRVTRAEQIVAKLNAIGVPLTVDAVLAESGGGAVGRPHVARALVKGGFVADEREAFYRYLATGKKAYVDKPRLEVADAVRLVHEAGGIVVWAHPGSEGRRERVERFVAAGIDGLEVRHPSHNADDIDRLTALADFFRLVPSGGSDWHGQPGARAIGMMNVPAEWLAVQERRAESRRAA</sequence>
<dbReference type="InterPro" id="IPR016195">
    <property type="entry name" value="Pol/histidinol_Pase-like"/>
</dbReference>
<proteinExistence type="predicted"/>
<dbReference type="GO" id="GO:0004534">
    <property type="term" value="F:5'-3' RNA exonuclease activity"/>
    <property type="evidence" value="ECO:0007669"/>
    <property type="project" value="TreeGrafter"/>
</dbReference>